<organism evidence="1 2">
    <name type="scientific">Litoribrevibacter euphylliae</name>
    <dbReference type="NCBI Taxonomy" id="1834034"/>
    <lineage>
        <taxon>Bacteria</taxon>
        <taxon>Pseudomonadati</taxon>
        <taxon>Pseudomonadota</taxon>
        <taxon>Gammaproteobacteria</taxon>
        <taxon>Oceanospirillales</taxon>
        <taxon>Oceanospirillaceae</taxon>
        <taxon>Litoribrevibacter</taxon>
    </lineage>
</organism>
<dbReference type="RefSeq" id="WP_386722778.1">
    <property type="nucleotide sequence ID" value="NZ_JBHRSZ010000007.1"/>
</dbReference>
<name>A0ABV7HJL0_9GAMM</name>
<accession>A0ABV7HJL0</accession>
<dbReference type="EMBL" id="JBHRSZ010000007">
    <property type="protein sequence ID" value="MFC3152856.1"/>
    <property type="molecule type" value="Genomic_DNA"/>
</dbReference>
<dbReference type="Proteomes" id="UP001595476">
    <property type="component" value="Unassembled WGS sequence"/>
</dbReference>
<protein>
    <submittedName>
        <fullName evidence="1">Uncharacterized protein</fullName>
    </submittedName>
</protein>
<sequence length="80" mass="9017">MEHPVRIVLRKQRTDSTGKELDPEYKTVDIDSAELEHLLCDPNSALFGSFKVIGAEAISAEEIQKKYDEGSINLDDSFDF</sequence>
<reference evidence="2" key="1">
    <citation type="journal article" date="2019" name="Int. J. Syst. Evol. Microbiol.">
        <title>The Global Catalogue of Microorganisms (GCM) 10K type strain sequencing project: providing services to taxonomists for standard genome sequencing and annotation.</title>
        <authorList>
            <consortium name="The Broad Institute Genomics Platform"/>
            <consortium name="The Broad Institute Genome Sequencing Center for Infectious Disease"/>
            <person name="Wu L."/>
            <person name="Ma J."/>
        </authorList>
    </citation>
    <scope>NUCLEOTIDE SEQUENCE [LARGE SCALE GENOMIC DNA]</scope>
    <source>
        <strain evidence="2">KCTC 52438</strain>
    </source>
</reference>
<proteinExistence type="predicted"/>
<comment type="caution">
    <text evidence="1">The sequence shown here is derived from an EMBL/GenBank/DDBJ whole genome shotgun (WGS) entry which is preliminary data.</text>
</comment>
<evidence type="ECO:0000313" key="2">
    <source>
        <dbReference type="Proteomes" id="UP001595476"/>
    </source>
</evidence>
<evidence type="ECO:0000313" key="1">
    <source>
        <dbReference type="EMBL" id="MFC3152856.1"/>
    </source>
</evidence>
<gene>
    <name evidence="1" type="ORF">ACFOEK_17590</name>
</gene>
<keyword evidence="2" id="KW-1185">Reference proteome</keyword>